<protein>
    <submittedName>
        <fullName evidence="3">5,10-methylene-tetrahydrofolate dehydrogenase</fullName>
    </submittedName>
</protein>
<reference evidence="3 4" key="1">
    <citation type="submission" date="2021-06" db="EMBL/GenBank/DDBJ databases">
        <title>Staphylococcus lentus K169 genome sequencing.</title>
        <authorList>
            <person name="Sundareshan S."/>
            <person name="Akhila D.S."/>
            <person name="Prachi D."/>
            <person name="Sivakumar R."/>
            <person name="Rajendhran J."/>
            <person name="Isloor S."/>
            <person name="Hegde N.R."/>
        </authorList>
    </citation>
    <scope>NUCLEOTIDE SEQUENCE [LARGE SCALE GENOMIC DNA]</scope>
    <source>
        <strain evidence="3 4">K169</strain>
    </source>
</reference>
<feature type="transmembrane region" description="Helical" evidence="2">
    <location>
        <begin position="275"/>
        <end position="304"/>
    </location>
</feature>
<dbReference type="EMBL" id="JAHLZN010000012">
    <property type="protein sequence ID" value="MBU6113850.1"/>
    <property type="molecule type" value="Genomic_DNA"/>
</dbReference>
<keyword evidence="2" id="KW-0472">Membrane</keyword>
<dbReference type="GeneID" id="99675422"/>
<feature type="transmembrane region" description="Helical" evidence="2">
    <location>
        <begin position="207"/>
        <end position="228"/>
    </location>
</feature>
<keyword evidence="4" id="KW-1185">Reference proteome</keyword>
<evidence type="ECO:0000313" key="4">
    <source>
        <dbReference type="Proteomes" id="UP000770161"/>
    </source>
</evidence>
<feature type="transmembrane region" description="Helical" evidence="2">
    <location>
        <begin position="324"/>
        <end position="345"/>
    </location>
</feature>
<organism evidence="3 4">
    <name type="scientific">Mammaliicoccus lentus</name>
    <name type="common">Staphylococcus lentus</name>
    <dbReference type="NCBI Taxonomy" id="42858"/>
    <lineage>
        <taxon>Bacteria</taxon>
        <taxon>Bacillati</taxon>
        <taxon>Bacillota</taxon>
        <taxon>Bacilli</taxon>
        <taxon>Bacillales</taxon>
        <taxon>Staphylococcaceae</taxon>
        <taxon>Mammaliicoccus</taxon>
    </lineage>
</organism>
<sequence>MTKNKIVVGIVAAPGLPENLAYQLENELPETLSKYINSDVEWKISLTIDPLTGSAESVERIYEKTNDYNHSNEWAYTICITDLPVFQEKYVVAVDINKDTGTSLISLPSYGWRPMKKRAKHTIVGIIKEVNEYKHKNKNKEPETSHELMNSQFPLSSLKRTSHYIENTKSEHVQYLVSNKTFGAFRLISGMTFANNPLNMMSSLSSVVAIAFTTGAFGIVFTTMWNLSYVYTEWRLFCMTIVAVLGMMIWTIVAHRLWEPIKQSEDRRITRLYNFTTVSTLAISLIIYYVTLLILFLVAALVILPPDYLGQTLKMGRSADFITFFNLAWFAASISTVAGAIGAGLNNEELILESTYGYRQKMRYKRIKELREEKEQQEAEIEEEDKAEQQEKKQDNKDQTVYNTDKNQEK</sequence>
<evidence type="ECO:0000256" key="1">
    <source>
        <dbReference type="SAM" id="MobiDB-lite"/>
    </source>
</evidence>
<feature type="compositionally biased region" description="Basic and acidic residues" evidence="1">
    <location>
        <begin position="387"/>
        <end position="398"/>
    </location>
</feature>
<evidence type="ECO:0000256" key="2">
    <source>
        <dbReference type="SAM" id="Phobius"/>
    </source>
</evidence>
<keyword evidence="2" id="KW-1133">Transmembrane helix</keyword>
<proteinExistence type="predicted"/>
<name>A0ABS6GWN1_MAMLE</name>
<accession>A0ABS6GWN1</accession>
<dbReference type="RefSeq" id="WP_216683590.1">
    <property type="nucleotide sequence ID" value="NZ_CP180174.1"/>
</dbReference>
<gene>
    <name evidence="3" type="ORF">KQ656_07755</name>
</gene>
<feature type="compositionally biased region" description="Polar residues" evidence="1">
    <location>
        <begin position="399"/>
        <end position="410"/>
    </location>
</feature>
<keyword evidence="2" id="KW-0812">Transmembrane</keyword>
<feature type="transmembrane region" description="Helical" evidence="2">
    <location>
        <begin position="234"/>
        <end position="254"/>
    </location>
</feature>
<evidence type="ECO:0000313" key="3">
    <source>
        <dbReference type="EMBL" id="MBU6113850.1"/>
    </source>
</evidence>
<feature type="region of interest" description="Disordered" evidence="1">
    <location>
        <begin position="373"/>
        <end position="410"/>
    </location>
</feature>
<dbReference type="Proteomes" id="UP000770161">
    <property type="component" value="Unassembled WGS sequence"/>
</dbReference>
<comment type="caution">
    <text evidence="3">The sequence shown here is derived from an EMBL/GenBank/DDBJ whole genome shotgun (WGS) entry which is preliminary data.</text>
</comment>